<dbReference type="InterPro" id="IPR025427">
    <property type="entry name" value="DUF4160"/>
</dbReference>
<evidence type="ECO:0000313" key="1">
    <source>
        <dbReference type="EMBL" id="SDW95207.1"/>
    </source>
</evidence>
<dbReference type="EMBL" id="FNNO01000007">
    <property type="protein sequence ID" value="SDW95207.1"/>
    <property type="molecule type" value="Genomic_DNA"/>
</dbReference>
<keyword evidence="2" id="KW-1185">Reference proteome</keyword>
<reference evidence="1 2" key="1">
    <citation type="submission" date="2016-10" db="EMBL/GenBank/DDBJ databases">
        <authorList>
            <person name="Varghese N."/>
            <person name="Submissions S."/>
        </authorList>
    </citation>
    <scope>NUCLEOTIDE SEQUENCE [LARGE SCALE GENOMIC DNA]</scope>
    <source>
        <strain evidence="1 2">DSM 25353</strain>
    </source>
</reference>
<evidence type="ECO:0008006" key="3">
    <source>
        <dbReference type="Google" id="ProtNLM"/>
    </source>
</evidence>
<evidence type="ECO:0000313" key="2">
    <source>
        <dbReference type="Proteomes" id="UP000198711"/>
    </source>
</evidence>
<comment type="caution">
    <text evidence="1">The sequence shown here is derived from an EMBL/GenBank/DDBJ whole genome shotgun (WGS) entry which is preliminary data.</text>
</comment>
<accession>A0A8X8ICR2</accession>
<dbReference type="AlphaFoldDB" id="A0A8X8ICR2"/>
<dbReference type="Proteomes" id="UP000198711">
    <property type="component" value="Unassembled WGS sequence"/>
</dbReference>
<dbReference type="Pfam" id="PF13711">
    <property type="entry name" value="DUF4160"/>
    <property type="match status" value="1"/>
</dbReference>
<proteinExistence type="predicted"/>
<organism evidence="1 2">
    <name type="scientific">Hydrobacter penzbergensis</name>
    <dbReference type="NCBI Taxonomy" id="1235997"/>
    <lineage>
        <taxon>Bacteria</taxon>
        <taxon>Pseudomonadati</taxon>
        <taxon>Bacteroidota</taxon>
        <taxon>Chitinophagia</taxon>
        <taxon>Chitinophagales</taxon>
        <taxon>Chitinophagaceae</taxon>
        <taxon>Hydrobacter</taxon>
    </lineage>
</organism>
<name>A0A8X8ICR2_9BACT</name>
<protein>
    <recommendedName>
        <fullName evidence="3">DUF4160 domain-containing protein</fullName>
    </recommendedName>
</protein>
<sequence length="79" mass="9527">MPTVLLENGFRFFFYSNENEEPMHIHVKRGNAIGKIWLEPEIRIAYTDGFSLKEERQIMEIISNKFVILQQKWNDYFSQ</sequence>
<gene>
    <name evidence="1" type="ORF">SAMN05444410_107139</name>
</gene>